<keyword evidence="1" id="KW-1133">Transmembrane helix</keyword>
<feature type="transmembrane region" description="Helical" evidence="1">
    <location>
        <begin position="12"/>
        <end position="36"/>
    </location>
</feature>
<organism evidence="2 3">
    <name type="scientific">Acinetobacter higginsii</name>
    <dbReference type="NCBI Taxonomy" id="70347"/>
    <lineage>
        <taxon>Bacteria</taxon>
        <taxon>Pseudomonadati</taxon>
        <taxon>Pseudomonadota</taxon>
        <taxon>Gammaproteobacteria</taxon>
        <taxon>Moraxellales</taxon>
        <taxon>Moraxellaceae</taxon>
        <taxon>Acinetobacter</taxon>
    </lineage>
</organism>
<sequence>MNTVKSIPNKKITYCLRVVYFVLFTCFINIMIMLPIIFYKSHQWLETYFLLIIILSFGLSTLILWYVFKVVSARILFKNQICSYSIDDFGFHYHLFSGGKRSILFSQLSHDSNRSHPDIYLVNYSNLPISLYVYINTANTNKVIVEQLYFQLGGFLGEYIIKNSHELACEFFKRVRQQRPDITVSPEIYYQLNIHPEQFNFDHDVEHRKKRNRRWVFGIVAIFLIGICLFIYYKHRFIHGG</sequence>
<keyword evidence="1" id="KW-0472">Membrane</keyword>
<dbReference type="HOGENOM" id="CLU_1149906_0_0_6"/>
<dbReference type="RefSeq" id="WP_005205452.1">
    <property type="nucleotide sequence ID" value="NZ_JAKZGH010000002.1"/>
</dbReference>
<proteinExistence type="predicted"/>
<keyword evidence="1" id="KW-0812">Transmembrane</keyword>
<evidence type="ECO:0000256" key="1">
    <source>
        <dbReference type="SAM" id="Phobius"/>
    </source>
</evidence>
<evidence type="ECO:0000313" key="2">
    <source>
        <dbReference type="EMBL" id="ENX55500.1"/>
    </source>
</evidence>
<dbReference type="PATRIC" id="fig|1217700.3.peg.3471"/>
<dbReference type="EMBL" id="APRN01000040">
    <property type="protein sequence ID" value="ENX55500.1"/>
    <property type="molecule type" value="Genomic_DNA"/>
</dbReference>
<feature type="transmembrane region" description="Helical" evidence="1">
    <location>
        <begin position="215"/>
        <end position="233"/>
    </location>
</feature>
<dbReference type="AlphaFoldDB" id="N9SWI7"/>
<comment type="caution">
    <text evidence="2">The sequence shown here is derived from an EMBL/GenBank/DDBJ whole genome shotgun (WGS) entry which is preliminary data.</text>
</comment>
<keyword evidence="3" id="KW-1185">Reference proteome</keyword>
<gene>
    <name evidence="2" type="ORF">F902_03570</name>
</gene>
<dbReference type="Proteomes" id="UP000013084">
    <property type="component" value="Unassembled WGS sequence"/>
</dbReference>
<feature type="transmembrane region" description="Helical" evidence="1">
    <location>
        <begin position="48"/>
        <end position="68"/>
    </location>
</feature>
<reference evidence="2 3" key="1">
    <citation type="submission" date="2013-02" db="EMBL/GenBank/DDBJ databases">
        <title>The Genome Sequence of Acinetobacter sp. CIP 70.18.</title>
        <authorList>
            <consortium name="The Broad Institute Genome Sequencing Platform"/>
            <consortium name="The Broad Institute Genome Sequencing Center for Infectious Disease"/>
            <person name="Cerqueira G."/>
            <person name="Feldgarden M."/>
            <person name="Courvalin P."/>
            <person name="Perichon B."/>
            <person name="Grillot-Courvalin C."/>
            <person name="Clermont D."/>
            <person name="Rocha E."/>
            <person name="Yoon E.-J."/>
            <person name="Nemec A."/>
            <person name="Walker B."/>
            <person name="Young S.K."/>
            <person name="Zeng Q."/>
            <person name="Gargeya S."/>
            <person name="Fitzgerald M."/>
            <person name="Haas B."/>
            <person name="Abouelleil A."/>
            <person name="Alvarado L."/>
            <person name="Arachchi H.M."/>
            <person name="Berlin A.M."/>
            <person name="Chapman S.B."/>
            <person name="Dewar J."/>
            <person name="Goldberg J."/>
            <person name="Griggs A."/>
            <person name="Gujja S."/>
            <person name="Hansen M."/>
            <person name="Howarth C."/>
            <person name="Imamovic A."/>
            <person name="Larimer J."/>
            <person name="McCowan C."/>
            <person name="Murphy C."/>
            <person name="Neiman D."/>
            <person name="Pearson M."/>
            <person name="Priest M."/>
            <person name="Roberts A."/>
            <person name="Saif S."/>
            <person name="Shea T."/>
            <person name="Sisk P."/>
            <person name="Sykes S."/>
            <person name="Wortman J."/>
            <person name="Nusbaum C."/>
            <person name="Birren B."/>
        </authorList>
    </citation>
    <scope>NUCLEOTIDE SEQUENCE [LARGE SCALE GENOMIC DNA]</scope>
    <source>
        <strain evidence="2 3">CIP 70.18</strain>
    </source>
</reference>
<dbReference type="OrthoDB" id="9875660at2"/>
<evidence type="ECO:0008006" key="4">
    <source>
        <dbReference type="Google" id="ProtNLM"/>
    </source>
</evidence>
<accession>N9SWI7</accession>
<evidence type="ECO:0000313" key="3">
    <source>
        <dbReference type="Proteomes" id="UP000013084"/>
    </source>
</evidence>
<protein>
    <recommendedName>
        <fullName evidence="4">Transmembrane protein</fullName>
    </recommendedName>
</protein>
<name>N9SWI7_9GAMM</name>